<comment type="caution">
    <text evidence="3">The sequence shown here is derived from an EMBL/GenBank/DDBJ whole genome shotgun (WGS) entry which is preliminary data.</text>
</comment>
<dbReference type="Pfam" id="PF13279">
    <property type="entry name" value="4HBT_2"/>
    <property type="match status" value="1"/>
</dbReference>
<evidence type="ECO:0000313" key="3">
    <source>
        <dbReference type="EMBL" id="MFD0863440.1"/>
    </source>
</evidence>
<keyword evidence="4" id="KW-1185">Reference proteome</keyword>
<dbReference type="Proteomes" id="UP001596978">
    <property type="component" value="Unassembled WGS sequence"/>
</dbReference>
<accession>A0ABW3D0P8</accession>
<dbReference type="SUPFAM" id="SSF54637">
    <property type="entry name" value="Thioesterase/thiol ester dehydrase-isomerase"/>
    <property type="match status" value="1"/>
</dbReference>
<dbReference type="InterPro" id="IPR029069">
    <property type="entry name" value="HotDog_dom_sf"/>
</dbReference>
<evidence type="ECO:0000313" key="4">
    <source>
        <dbReference type="Proteomes" id="UP001596978"/>
    </source>
</evidence>
<dbReference type="PANTHER" id="PTHR31793">
    <property type="entry name" value="4-HYDROXYBENZOYL-COA THIOESTERASE FAMILY MEMBER"/>
    <property type="match status" value="1"/>
</dbReference>
<name>A0ABW3D0P8_9FLAO</name>
<evidence type="ECO:0000256" key="1">
    <source>
        <dbReference type="ARBA" id="ARBA00005953"/>
    </source>
</evidence>
<dbReference type="EMBL" id="JBHTJH010000017">
    <property type="protein sequence ID" value="MFD0863440.1"/>
    <property type="molecule type" value="Genomic_DNA"/>
</dbReference>
<dbReference type="EC" id="3.1.2.-" evidence="3"/>
<gene>
    <name evidence="3" type="ORF">ACFQ1M_14590</name>
</gene>
<keyword evidence="2 3" id="KW-0378">Hydrolase</keyword>
<comment type="similarity">
    <text evidence="1">Belongs to the 4-hydroxybenzoyl-CoA thioesterase family.</text>
</comment>
<reference evidence="4" key="1">
    <citation type="journal article" date="2019" name="Int. J. Syst. Evol. Microbiol.">
        <title>The Global Catalogue of Microorganisms (GCM) 10K type strain sequencing project: providing services to taxonomists for standard genome sequencing and annotation.</title>
        <authorList>
            <consortium name="The Broad Institute Genomics Platform"/>
            <consortium name="The Broad Institute Genome Sequencing Center for Infectious Disease"/>
            <person name="Wu L."/>
            <person name="Ma J."/>
        </authorList>
    </citation>
    <scope>NUCLEOTIDE SEQUENCE [LARGE SCALE GENOMIC DNA]</scope>
    <source>
        <strain evidence="4">CCUG 62952</strain>
    </source>
</reference>
<dbReference type="RefSeq" id="WP_386409485.1">
    <property type="nucleotide sequence ID" value="NZ_JBHTJH010000017.1"/>
</dbReference>
<dbReference type="InterPro" id="IPR050563">
    <property type="entry name" value="4-hydroxybenzoyl-CoA_TE"/>
</dbReference>
<dbReference type="CDD" id="cd00586">
    <property type="entry name" value="4HBT"/>
    <property type="match status" value="1"/>
</dbReference>
<evidence type="ECO:0000256" key="2">
    <source>
        <dbReference type="ARBA" id="ARBA00022801"/>
    </source>
</evidence>
<dbReference type="PANTHER" id="PTHR31793:SF27">
    <property type="entry name" value="NOVEL THIOESTERASE SUPERFAMILY DOMAIN AND SAPOSIN A-TYPE DOMAIN CONTAINING PROTEIN (0610012H03RIK)"/>
    <property type="match status" value="1"/>
</dbReference>
<organism evidence="3 4">
    <name type="scientific">Sungkyunkwania multivorans</name>
    <dbReference type="NCBI Taxonomy" id="1173618"/>
    <lineage>
        <taxon>Bacteria</taxon>
        <taxon>Pseudomonadati</taxon>
        <taxon>Bacteroidota</taxon>
        <taxon>Flavobacteriia</taxon>
        <taxon>Flavobacteriales</taxon>
        <taxon>Flavobacteriaceae</taxon>
        <taxon>Sungkyunkwania</taxon>
    </lineage>
</organism>
<protein>
    <submittedName>
        <fullName evidence="3">Acyl-CoA thioesterase</fullName>
        <ecNumber evidence="3">3.1.2.-</ecNumber>
    </submittedName>
</protein>
<sequence length="159" mass="18883">MYSKEFDIRWNDLDANRHLANSSYIAFMAHTRMAFLGEHGFGHRQMQHYNIGPVIFYEHVYYFREVFAGHPIKVTLELGGMSEDGMFYEFIHNFYDYKGRNMCRGEMMGGWLDLGQRKLIGLPDELRKVVDQLEHSANFRLLTREDTRKYAKKPVDLKF</sequence>
<dbReference type="GO" id="GO:0016787">
    <property type="term" value="F:hydrolase activity"/>
    <property type="evidence" value="ECO:0007669"/>
    <property type="project" value="UniProtKB-KW"/>
</dbReference>
<proteinExistence type="inferred from homology"/>
<dbReference type="Gene3D" id="3.10.129.10">
    <property type="entry name" value="Hotdog Thioesterase"/>
    <property type="match status" value="1"/>
</dbReference>